<protein>
    <submittedName>
        <fullName evidence="10">Glycine betaine transporter</fullName>
    </submittedName>
</protein>
<dbReference type="InterPro" id="IPR018093">
    <property type="entry name" value="BCCT_CS"/>
</dbReference>
<keyword evidence="11" id="KW-1185">Reference proteome</keyword>
<dbReference type="GO" id="GO:0005886">
    <property type="term" value="C:plasma membrane"/>
    <property type="evidence" value="ECO:0007669"/>
    <property type="project" value="UniProtKB-SubCell"/>
</dbReference>
<dbReference type="Proteomes" id="UP000199008">
    <property type="component" value="Unassembled WGS sequence"/>
</dbReference>
<evidence type="ECO:0000256" key="8">
    <source>
        <dbReference type="SAM" id="MobiDB-lite"/>
    </source>
</evidence>
<gene>
    <name evidence="10" type="ORF">SAMN05216216_11334</name>
</gene>
<evidence type="ECO:0000256" key="3">
    <source>
        <dbReference type="ARBA" id="ARBA00022448"/>
    </source>
</evidence>
<keyword evidence="4" id="KW-1003">Cell membrane</keyword>
<dbReference type="AlphaFoldDB" id="A0A1G9FP37"/>
<dbReference type="OrthoDB" id="9775735at2"/>
<keyword evidence="7 9" id="KW-0472">Membrane</keyword>
<dbReference type="GO" id="GO:0022857">
    <property type="term" value="F:transmembrane transporter activity"/>
    <property type="evidence" value="ECO:0007669"/>
    <property type="project" value="InterPro"/>
</dbReference>
<feature type="transmembrane region" description="Helical" evidence="9">
    <location>
        <begin position="470"/>
        <end position="490"/>
    </location>
</feature>
<dbReference type="RefSeq" id="WP_092986475.1">
    <property type="nucleotide sequence ID" value="NZ_FNFY01000013.1"/>
</dbReference>
<feature type="transmembrane region" description="Helical" evidence="9">
    <location>
        <begin position="445"/>
        <end position="464"/>
    </location>
</feature>
<keyword evidence="6 9" id="KW-1133">Transmembrane helix</keyword>
<evidence type="ECO:0000256" key="4">
    <source>
        <dbReference type="ARBA" id="ARBA00022475"/>
    </source>
</evidence>
<feature type="compositionally biased region" description="Acidic residues" evidence="8">
    <location>
        <begin position="539"/>
        <end position="555"/>
    </location>
</feature>
<organism evidence="10 11">
    <name type="scientific">Lacicoccus qingdaonensis</name>
    <dbReference type="NCBI Taxonomy" id="576118"/>
    <lineage>
        <taxon>Bacteria</taxon>
        <taxon>Bacillati</taxon>
        <taxon>Bacillota</taxon>
        <taxon>Bacilli</taxon>
        <taxon>Bacillales</taxon>
        <taxon>Salinicoccaceae</taxon>
        <taxon>Lacicoccus</taxon>
    </lineage>
</organism>
<evidence type="ECO:0000313" key="10">
    <source>
        <dbReference type="EMBL" id="SDK90105.1"/>
    </source>
</evidence>
<reference evidence="11" key="1">
    <citation type="submission" date="2016-10" db="EMBL/GenBank/DDBJ databases">
        <authorList>
            <person name="Varghese N."/>
            <person name="Submissions S."/>
        </authorList>
    </citation>
    <scope>NUCLEOTIDE SEQUENCE [LARGE SCALE GENOMIC DNA]</scope>
    <source>
        <strain evidence="11">CGMCC 1.8895</strain>
    </source>
</reference>
<keyword evidence="3" id="KW-0813">Transport</keyword>
<feature type="transmembrane region" description="Helical" evidence="9">
    <location>
        <begin position="260"/>
        <end position="280"/>
    </location>
</feature>
<dbReference type="PANTHER" id="PTHR30047:SF7">
    <property type="entry name" value="HIGH-AFFINITY CHOLINE TRANSPORT PROTEIN"/>
    <property type="match status" value="1"/>
</dbReference>
<dbReference type="NCBIfam" id="TIGR00842">
    <property type="entry name" value="bcct"/>
    <property type="match status" value="1"/>
</dbReference>
<evidence type="ECO:0000313" key="11">
    <source>
        <dbReference type="Proteomes" id="UP000199008"/>
    </source>
</evidence>
<evidence type="ECO:0000256" key="7">
    <source>
        <dbReference type="ARBA" id="ARBA00023136"/>
    </source>
</evidence>
<dbReference type="Pfam" id="PF02028">
    <property type="entry name" value="BCCT"/>
    <property type="match status" value="1"/>
</dbReference>
<evidence type="ECO:0000256" key="2">
    <source>
        <dbReference type="ARBA" id="ARBA00005658"/>
    </source>
</evidence>
<feature type="transmembrane region" description="Helical" evidence="9">
    <location>
        <begin position="47"/>
        <end position="67"/>
    </location>
</feature>
<feature type="transmembrane region" description="Helical" evidence="9">
    <location>
        <begin position="188"/>
        <end position="206"/>
    </location>
</feature>
<evidence type="ECO:0000256" key="1">
    <source>
        <dbReference type="ARBA" id="ARBA00004651"/>
    </source>
</evidence>
<evidence type="ECO:0000256" key="6">
    <source>
        <dbReference type="ARBA" id="ARBA00022989"/>
    </source>
</evidence>
<feature type="transmembrane region" description="Helical" evidence="9">
    <location>
        <begin position="7"/>
        <end position="27"/>
    </location>
</feature>
<dbReference type="EMBL" id="FNFY01000013">
    <property type="protein sequence ID" value="SDK90105.1"/>
    <property type="molecule type" value="Genomic_DNA"/>
</dbReference>
<feature type="transmembrane region" description="Helical" evidence="9">
    <location>
        <begin position="87"/>
        <end position="107"/>
    </location>
</feature>
<evidence type="ECO:0000256" key="5">
    <source>
        <dbReference type="ARBA" id="ARBA00022692"/>
    </source>
</evidence>
<accession>A0A1G9FP37</accession>
<feature type="region of interest" description="Disordered" evidence="8">
    <location>
        <begin position="530"/>
        <end position="562"/>
    </location>
</feature>
<feature type="transmembrane region" description="Helical" evidence="9">
    <location>
        <begin position="404"/>
        <end position="433"/>
    </location>
</feature>
<dbReference type="PROSITE" id="PS01303">
    <property type="entry name" value="BCCT"/>
    <property type="match status" value="1"/>
</dbReference>
<evidence type="ECO:0000256" key="9">
    <source>
        <dbReference type="SAM" id="Phobius"/>
    </source>
</evidence>
<keyword evidence="5 9" id="KW-0812">Transmembrane</keyword>
<dbReference type="InterPro" id="IPR000060">
    <property type="entry name" value="BCCT_transptr"/>
</dbReference>
<feature type="transmembrane region" description="Helical" evidence="9">
    <location>
        <begin position="226"/>
        <end position="248"/>
    </location>
</feature>
<name>A0A1G9FP37_9BACL</name>
<comment type="subcellular location">
    <subcellularLocation>
        <location evidence="1">Cell membrane</location>
        <topology evidence="1">Multi-pass membrane protein</topology>
    </subcellularLocation>
</comment>
<comment type="similarity">
    <text evidence="2">Belongs to the BCCT transporter (TC 2.A.15) family.</text>
</comment>
<feature type="transmembrane region" description="Helical" evidence="9">
    <location>
        <begin position="141"/>
        <end position="159"/>
    </location>
</feature>
<dbReference type="PANTHER" id="PTHR30047">
    <property type="entry name" value="HIGH-AFFINITY CHOLINE TRANSPORT PROTEIN-RELATED"/>
    <property type="match status" value="1"/>
</dbReference>
<proteinExistence type="inferred from homology"/>
<feature type="transmembrane region" description="Helical" evidence="9">
    <location>
        <begin position="316"/>
        <end position="334"/>
    </location>
</feature>
<feature type="transmembrane region" description="Helical" evidence="9">
    <location>
        <begin position="346"/>
        <end position="369"/>
    </location>
</feature>
<sequence>MKNKSKVTPVFYISLAIAIVFILWGTVAPGNVETVLGFINGFISNSFGWVYMLAMTGFVLFALFLVLSPYGKIRLGKQNEKPQYKYFTWFSFLFTAGMGVGLVFYGVTEPLTHYHNPPSLEGAATGAGREALQYTLFHWGFHPWAVYAVVGLSLAYFNFRHKAPLLMSSSLVPLIGDRRANGWMGKSVDVLAVFGTIFGIATSLGLGATQITAGLSYSFDFIENNLFSQTIVILLITVGFVLSASTGLNVGIRYLSMGNVVIAISLMIFVFIFGSTVTMFETFLTNAGNYIQNLPSMTLGMNSFEGDRGFLNDWTLFYWAWWIGWSAFVGSFIARVSRGRTIREFILGVTGVPVLFSALWFAVFGVAGIESDNLIGGGLYNLIAEEGNEVALFAFLENYPAAPLVMGIAILLIASFFVTSADSGTFVLGMLTTGGSLNPSLRVKLIWGAILSSTALVLLFSGGLSAIEMAMLIAAFPFTLVVILLGVSLFKALRNEFKIIELERRQLIYEPGYREETEEELEERIEAFRASLPDQVAPDIEEADEEAVEAEDETDEEKKEDK</sequence>